<dbReference type="Pfam" id="PF07690">
    <property type="entry name" value="MFS_1"/>
    <property type="match status" value="1"/>
</dbReference>
<feature type="transmembrane region" description="Helical" evidence="3">
    <location>
        <begin position="123"/>
        <end position="142"/>
    </location>
</feature>
<feature type="domain" description="Major facilitator superfamily (MFS) profile" evidence="4">
    <location>
        <begin position="55"/>
        <end position="437"/>
    </location>
</feature>
<dbReference type="SUPFAM" id="SSF103473">
    <property type="entry name" value="MFS general substrate transporter"/>
    <property type="match status" value="1"/>
</dbReference>
<keyword evidence="3" id="KW-1133">Transmembrane helix</keyword>
<dbReference type="EMBL" id="MBFU01000017">
    <property type="protein sequence ID" value="PWA03420.1"/>
    <property type="molecule type" value="Genomic_DNA"/>
</dbReference>
<protein>
    <recommendedName>
        <fullName evidence="4">Major facilitator superfamily (MFS) profile domain-containing protein</fullName>
    </recommendedName>
</protein>
<dbReference type="GO" id="GO:0022857">
    <property type="term" value="F:transmembrane transporter activity"/>
    <property type="evidence" value="ECO:0007669"/>
    <property type="project" value="InterPro"/>
</dbReference>
<dbReference type="PROSITE" id="PS50850">
    <property type="entry name" value="MFS"/>
    <property type="match status" value="1"/>
</dbReference>
<evidence type="ECO:0000259" key="4">
    <source>
        <dbReference type="PROSITE" id="PS50850"/>
    </source>
</evidence>
<dbReference type="InterPro" id="IPR050327">
    <property type="entry name" value="Proton-linked_MCT"/>
</dbReference>
<dbReference type="PANTHER" id="PTHR11360:SF284">
    <property type="entry name" value="EG:103B4.3 PROTEIN-RELATED"/>
    <property type="match status" value="1"/>
</dbReference>
<feature type="transmembrane region" description="Helical" evidence="3">
    <location>
        <begin position="253"/>
        <end position="277"/>
    </location>
</feature>
<sequence>MFEKDKGSTILPNPDTNNNCITHTSNEVDLVLENSKLDIQGESQLPPVDKGYAWVIMFACFINILFAFGSFNAFGVFQAYYLKITFLNVPAETIAWISTLSIFFTDAGGLFVGPIIRRLGIRYTSILGTVISTIGLVLASFSTKVWQLALTQGLIFGLGCSIIVNISYTAPALWFNKRRGFAIGTIASGGGFGSLIIVPTMTKISNSYGIGWAFRVLAILFFFVTLVGGMLLKPRTEYKPVNKVLEFGLLKDPITIMICAIGFFVEIGYSIPLLYFPASLIDIGVKKDVATNMIMVFSAASAISRILLGYLAQRINSIYILIFSHLISGISLMAMWYTSKSFGVYLAFYIILGSFSIQFFSLGSEMIANYFENEKVSQVNGILYLAMGIAVLVGVPSIGAIFQKYGKRKDYSQIIAITSACYFVSIIFLIALRYYTKKRKSD</sequence>
<organism evidence="5 6">
    <name type="scientific">Smittium angustum</name>
    <dbReference type="NCBI Taxonomy" id="133377"/>
    <lineage>
        <taxon>Eukaryota</taxon>
        <taxon>Fungi</taxon>
        <taxon>Fungi incertae sedis</taxon>
        <taxon>Zoopagomycota</taxon>
        <taxon>Kickxellomycotina</taxon>
        <taxon>Harpellomycetes</taxon>
        <taxon>Harpellales</taxon>
        <taxon>Legeriomycetaceae</taxon>
        <taxon>Smittium</taxon>
    </lineage>
</organism>
<dbReference type="PANTHER" id="PTHR11360">
    <property type="entry name" value="MONOCARBOXYLATE TRANSPORTER"/>
    <property type="match status" value="1"/>
</dbReference>
<feature type="transmembrane region" description="Helical" evidence="3">
    <location>
        <begin position="52"/>
        <end position="74"/>
    </location>
</feature>
<name>A0A2U1JE77_SMIAN</name>
<evidence type="ECO:0000256" key="1">
    <source>
        <dbReference type="ARBA" id="ARBA00004141"/>
    </source>
</evidence>
<keyword evidence="6" id="KW-1185">Reference proteome</keyword>
<feature type="transmembrane region" description="Helical" evidence="3">
    <location>
        <begin position="94"/>
        <end position="116"/>
    </location>
</feature>
<feature type="transmembrane region" description="Helical" evidence="3">
    <location>
        <begin position="289"/>
        <end position="311"/>
    </location>
</feature>
<feature type="transmembrane region" description="Helical" evidence="3">
    <location>
        <begin position="180"/>
        <end position="200"/>
    </location>
</feature>
<feature type="transmembrane region" description="Helical" evidence="3">
    <location>
        <begin position="148"/>
        <end position="168"/>
    </location>
</feature>
<dbReference type="Proteomes" id="UP000245591">
    <property type="component" value="Unassembled WGS sequence"/>
</dbReference>
<dbReference type="InterPro" id="IPR011701">
    <property type="entry name" value="MFS"/>
</dbReference>
<dbReference type="InterPro" id="IPR036259">
    <property type="entry name" value="MFS_trans_sf"/>
</dbReference>
<proteinExistence type="inferred from homology"/>
<dbReference type="GO" id="GO:0016020">
    <property type="term" value="C:membrane"/>
    <property type="evidence" value="ECO:0007669"/>
    <property type="project" value="UniProtKB-SubCell"/>
</dbReference>
<reference evidence="5 6" key="1">
    <citation type="journal article" date="2018" name="MBio">
        <title>Comparative Genomics Reveals the Core Gene Toolbox for the Fungus-Insect Symbiosis.</title>
        <authorList>
            <person name="Wang Y."/>
            <person name="Stata M."/>
            <person name="Wang W."/>
            <person name="Stajich J.E."/>
            <person name="White M.M."/>
            <person name="Moncalvo J.M."/>
        </authorList>
    </citation>
    <scope>NUCLEOTIDE SEQUENCE [LARGE SCALE GENOMIC DNA]</scope>
    <source>
        <strain evidence="5 6">AUS-126-30</strain>
    </source>
</reference>
<dbReference type="AlphaFoldDB" id="A0A2U1JE77"/>
<keyword evidence="3" id="KW-0472">Membrane</keyword>
<accession>A0A2U1JE77</accession>
<comment type="caution">
    <text evidence="5">The sequence shown here is derived from an EMBL/GenBank/DDBJ whole genome shotgun (WGS) entry which is preliminary data.</text>
</comment>
<feature type="transmembrane region" description="Helical" evidence="3">
    <location>
        <begin position="318"/>
        <end position="337"/>
    </location>
</feature>
<feature type="transmembrane region" description="Helical" evidence="3">
    <location>
        <begin position="414"/>
        <end position="435"/>
    </location>
</feature>
<evidence type="ECO:0000256" key="2">
    <source>
        <dbReference type="ARBA" id="ARBA00006727"/>
    </source>
</evidence>
<comment type="similarity">
    <text evidence="2">Belongs to the major facilitator superfamily. Monocarboxylate porter (TC 2.A.1.13) family.</text>
</comment>
<feature type="transmembrane region" description="Helical" evidence="3">
    <location>
        <begin position="212"/>
        <end position="232"/>
    </location>
</feature>
<dbReference type="CDD" id="cd17352">
    <property type="entry name" value="MFS_MCT_SLC16"/>
    <property type="match status" value="1"/>
</dbReference>
<evidence type="ECO:0000256" key="3">
    <source>
        <dbReference type="SAM" id="Phobius"/>
    </source>
</evidence>
<feature type="transmembrane region" description="Helical" evidence="3">
    <location>
        <begin position="382"/>
        <end position="402"/>
    </location>
</feature>
<evidence type="ECO:0000313" key="5">
    <source>
        <dbReference type="EMBL" id="PWA03420.1"/>
    </source>
</evidence>
<gene>
    <name evidence="5" type="ORF">BB558_000410</name>
</gene>
<evidence type="ECO:0000313" key="6">
    <source>
        <dbReference type="Proteomes" id="UP000245591"/>
    </source>
</evidence>
<dbReference type="InterPro" id="IPR020846">
    <property type="entry name" value="MFS_dom"/>
</dbReference>
<feature type="transmembrane region" description="Helical" evidence="3">
    <location>
        <begin position="343"/>
        <end position="362"/>
    </location>
</feature>
<comment type="subcellular location">
    <subcellularLocation>
        <location evidence="1">Membrane</location>
        <topology evidence="1">Multi-pass membrane protein</topology>
    </subcellularLocation>
</comment>
<keyword evidence="3" id="KW-0812">Transmembrane</keyword>
<dbReference type="Gene3D" id="1.20.1250.20">
    <property type="entry name" value="MFS general substrate transporter like domains"/>
    <property type="match status" value="2"/>
</dbReference>